<name>A0ABU9I1H1_9FLAO</name>
<keyword evidence="2" id="KW-1185">Reference proteome</keyword>
<dbReference type="EMBL" id="JBBYHR010000013">
    <property type="protein sequence ID" value="MEL1246269.1"/>
    <property type="molecule type" value="Genomic_DNA"/>
</dbReference>
<accession>A0ABU9I1H1</accession>
<dbReference type="RefSeq" id="WP_341698565.1">
    <property type="nucleotide sequence ID" value="NZ_JBBYHR010000013.1"/>
</dbReference>
<gene>
    <name evidence="1" type="ORF">AAEO56_18490</name>
</gene>
<comment type="caution">
    <text evidence="1">The sequence shown here is derived from an EMBL/GenBank/DDBJ whole genome shotgun (WGS) entry which is preliminary data.</text>
</comment>
<organism evidence="1 2">
    <name type="scientific">Flavobacterium arundinis</name>
    <dbReference type="NCBI Taxonomy" id="3139143"/>
    <lineage>
        <taxon>Bacteria</taxon>
        <taxon>Pseudomonadati</taxon>
        <taxon>Bacteroidota</taxon>
        <taxon>Flavobacteriia</taxon>
        <taxon>Flavobacteriales</taxon>
        <taxon>Flavobacteriaceae</taxon>
        <taxon>Flavobacterium</taxon>
    </lineage>
</organism>
<dbReference type="Proteomes" id="UP001464555">
    <property type="component" value="Unassembled WGS sequence"/>
</dbReference>
<evidence type="ECO:0000313" key="1">
    <source>
        <dbReference type="EMBL" id="MEL1246269.1"/>
    </source>
</evidence>
<evidence type="ECO:0000313" key="2">
    <source>
        <dbReference type="Proteomes" id="UP001464555"/>
    </source>
</evidence>
<protein>
    <submittedName>
        <fullName evidence="1">Uncharacterized protein</fullName>
    </submittedName>
</protein>
<sequence length="210" mass="24140">MSTLSYIQFLWKSQNDHGIHSPFMFRFVTKCFYAKGARLSKRAYREQKMQVGYPQAELLYRIVNYLKPAKSFAIGENADSVMEMLRYACEENKIKLWFFSSLAPIPGGIDLAIIADKKKEAIMASLERIVSDINNDTICIIGDIHSSPEMEAAWELIMEHPKVTVTLDTYHVGLVFFRREQIKQHFMVRPSKSFFRDALLGLKNGYGLLG</sequence>
<reference evidence="1 2" key="1">
    <citation type="submission" date="2024-04" db="EMBL/GenBank/DDBJ databases">
        <title>Flavobacterium sp. DGU11 16S ribosomal RNA gene Genome sequencing and assembly.</title>
        <authorList>
            <person name="Park S."/>
        </authorList>
    </citation>
    <scope>NUCLEOTIDE SEQUENCE [LARGE SCALE GENOMIC DNA]</scope>
    <source>
        <strain evidence="1 2">DGU11</strain>
    </source>
</reference>
<proteinExistence type="predicted"/>